<organism evidence="2 3">
    <name type="scientific">Seohaeicola saemankumensis</name>
    <dbReference type="NCBI Taxonomy" id="481181"/>
    <lineage>
        <taxon>Bacteria</taxon>
        <taxon>Pseudomonadati</taxon>
        <taxon>Pseudomonadota</taxon>
        <taxon>Alphaproteobacteria</taxon>
        <taxon>Rhodobacterales</taxon>
        <taxon>Roseobacteraceae</taxon>
        <taxon>Seohaeicola</taxon>
    </lineage>
</organism>
<protein>
    <submittedName>
        <fullName evidence="2">DUF1127 domain-containing protein</fullName>
    </submittedName>
</protein>
<dbReference type="Proteomes" id="UP001597151">
    <property type="component" value="Unassembled WGS sequence"/>
</dbReference>
<comment type="caution">
    <text evidence="2">The sequence shown here is derived from an EMBL/GenBank/DDBJ whole genome shotgun (WGS) entry which is preliminary data.</text>
</comment>
<evidence type="ECO:0000313" key="2">
    <source>
        <dbReference type="EMBL" id="MFD1193224.1"/>
    </source>
</evidence>
<dbReference type="InterPro" id="IPR009506">
    <property type="entry name" value="YjiS-like"/>
</dbReference>
<reference evidence="3" key="1">
    <citation type="journal article" date="2019" name="Int. J. Syst. Evol. Microbiol.">
        <title>The Global Catalogue of Microorganisms (GCM) 10K type strain sequencing project: providing services to taxonomists for standard genome sequencing and annotation.</title>
        <authorList>
            <consortium name="The Broad Institute Genomics Platform"/>
            <consortium name="The Broad Institute Genome Sequencing Center for Infectious Disease"/>
            <person name="Wu L."/>
            <person name="Ma J."/>
        </authorList>
    </citation>
    <scope>NUCLEOTIDE SEQUENCE [LARGE SCALE GENOMIC DNA]</scope>
    <source>
        <strain evidence="3">CCUG 55328</strain>
    </source>
</reference>
<sequence>MSTRPLARFAGFALPARLTPSALLRRVTLMRAAHRQRAALARLDAAALTDIGITQDEARAEAGRPAWDLPHRW</sequence>
<name>A0ABW3T7Q8_9RHOB</name>
<feature type="domain" description="YjiS-like" evidence="1">
    <location>
        <begin position="23"/>
        <end position="59"/>
    </location>
</feature>
<gene>
    <name evidence="2" type="ORF">ACFQ3C_00900</name>
</gene>
<accession>A0ABW3T7Q8</accession>
<evidence type="ECO:0000313" key="3">
    <source>
        <dbReference type="Proteomes" id="UP001597151"/>
    </source>
</evidence>
<proteinExistence type="predicted"/>
<dbReference type="EMBL" id="JBHTKR010000001">
    <property type="protein sequence ID" value="MFD1193224.1"/>
    <property type="molecule type" value="Genomic_DNA"/>
</dbReference>
<keyword evidence="3" id="KW-1185">Reference proteome</keyword>
<evidence type="ECO:0000259" key="1">
    <source>
        <dbReference type="Pfam" id="PF06568"/>
    </source>
</evidence>
<dbReference type="Pfam" id="PF06568">
    <property type="entry name" value="YjiS-like"/>
    <property type="match status" value="1"/>
</dbReference>
<dbReference type="RefSeq" id="WP_380788282.1">
    <property type="nucleotide sequence ID" value="NZ_JBHTKR010000001.1"/>
</dbReference>